<protein>
    <submittedName>
        <fullName evidence="5">Glycosyltransferase family 2 protein</fullName>
    </submittedName>
</protein>
<dbReference type="Gene3D" id="3.90.550.10">
    <property type="entry name" value="Spore Coat Polysaccharide Biosynthesis Protein SpsA, Chain A"/>
    <property type="match status" value="1"/>
</dbReference>
<dbReference type="CDD" id="cd04186">
    <property type="entry name" value="GT_2_like_c"/>
    <property type="match status" value="1"/>
</dbReference>
<evidence type="ECO:0000256" key="1">
    <source>
        <dbReference type="ARBA" id="ARBA00006739"/>
    </source>
</evidence>
<evidence type="ECO:0000259" key="4">
    <source>
        <dbReference type="Pfam" id="PF00535"/>
    </source>
</evidence>
<evidence type="ECO:0000313" key="6">
    <source>
        <dbReference type="Proteomes" id="UP000756860"/>
    </source>
</evidence>
<proteinExistence type="inferred from homology"/>
<accession>A0ABS5SFT7</accession>
<sequence length="316" mass="36636">MSEGIMKSVSIVIPTYNGRQLLERNLPPLLQAAARHGAPVEVIVVDDASSDDTVTFLAGRFPRVTVLVNECNRGFGETMNRGIGAARHDVVLALNNDILVEDDLFDRPLGRFDDPAVFSVTPDIIDPRRRESQAIPRLRPGVCWFQTRYLQRADLPTLEGEIPIFYGSGGASFYDREKLLTLGGFDPIYHPFYIEDIDLSYRAWKAGWKCLMEPGTTVYHETSSTILSLHKKRKIKFIGDRNRTLFLWLNITDRPLILRYFFCLPFSLLYDVVAFRKYKFVGFFRALRYLPRVPALRRQRQRYFRVTDREVFRWIC</sequence>
<dbReference type="PANTHER" id="PTHR43179">
    <property type="entry name" value="RHAMNOSYLTRANSFERASE WBBL"/>
    <property type="match status" value="1"/>
</dbReference>
<keyword evidence="2" id="KW-0328">Glycosyltransferase</keyword>
<reference evidence="5 6" key="1">
    <citation type="submission" date="2021-05" db="EMBL/GenBank/DDBJ databases">
        <title>The draft genome of Geobacter luticola JCM 17780.</title>
        <authorList>
            <person name="Xu Z."/>
            <person name="Masuda Y."/>
            <person name="Itoh H."/>
            <person name="Senoo K."/>
        </authorList>
    </citation>
    <scope>NUCLEOTIDE SEQUENCE [LARGE SCALE GENOMIC DNA]</scope>
    <source>
        <strain evidence="5 6">JCM 17780</strain>
    </source>
</reference>
<dbReference type="InterPro" id="IPR029044">
    <property type="entry name" value="Nucleotide-diphossugar_trans"/>
</dbReference>
<dbReference type="PANTHER" id="PTHR43179:SF12">
    <property type="entry name" value="GALACTOFURANOSYLTRANSFERASE GLFT2"/>
    <property type="match status" value="1"/>
</dbReference>
<evidence type="ECO:0000256" key="3">
    <source>
        <dbReference type="ARBA" id="ARBA00022679"/>
    </source>
</evidence>
<dbReference type="Pfam" id="PF00535">
    <property type="entry name" value="Glycos_transf_2"/>
    <property type="match status" value="1"/>
</dbReference>
<comment type="caution">
    <text evidence="5">The sequence shown here is derived from an EMBL/GenBank/DDBJ whole genome shotgun (WGS) entry which is preliminary data.</text>
</comment>
<feature type="domain" description="Glycosyltransferase 2-like" evidence="4">
    <location>
        <begin position="10"/>
        <end position="179"/>
    </location>
</feature>
<dbReference type="InterPro" id="IPR001173">
    <property type="entry name" value="Glyco_trans_2-like"/>
</dbReference>
<organism evidence="5 6">
    <name type="scientific">Geomobilimonas luticola</name>
    <dbReference type="NCBI Taxonomy" id="1114878"/>
    <lineage>
        <taxon>Bacteria</taxon>
        <taxon>Pseudomonadati</taxon>
        <taxon>Thermodesulfobacteriota</taxon>
        <taxon>Desulfuromonadia</taxon>
        <taxon>Geobacterales</taxon>
        <taxon>Geobacteraceae</taxon>
        <taxon>Geomobilimonas</taxon>
    </lineage>
</organism>
<dbReference type="RefSeq" id="WP_214176227.1">
    <property type="nucleotide sequence ID" value="NZ_JAHCVK010000008.1"/>
</dbReference>
<keyword evidence="3" id="KW-0808">Transferase</keyword>
<evidence type="ECO:0000256" key="2">
    <source>
        <dbReference type="ARBA" id="ARBA00022676"/>
    </source>
</evidence>
<keyword evidence="6" id="KW-1185">Reference proteome</keyword>
<gene>
    <name evidence="5" type="ORF">KI810_14245</name>
</gene>
<dbReference type="SUPFAM" id="SSF53448">
    <property type="entry name" value="Nucleotide-diphospho-sugar transferases"/>
    <property type="match status" value="1"/>
</dbReference>
<evidence type="ECO:0000313" key="5">
    <source>
        <dbReference type="EMBL" id="MBT0654221.1"/>
    </source>
</evidence>
<dbReference type="Proteomes" id="UP000756860">
    <property type="component" value="Unassembled WGS sequence"/>
</dbReference>
<name>A0ABS5SFT7_9BACT</name>
<dbReference type="EMBL" id="JAHCVK010000008">
    <property type="protein sequence ID" value="MBT0654221.1"/>
    <property type="molecule type" value="Genomic_DNA"/>
</dbReference>
<comment type="similarity">
    <text evidence="1">Belongs to the glycosyltransferase 2 family.</text>
</comment>